<feature type="transmembrane region" description="Helical" evidence="2">
    <location>
        <begin position="7"/>
        <end position="25"/>
    </location>
</feature>
<dbReference type="EMBL" id="RLII01000002">
    <property type="protein sequence ID" value="RXE60238.1"/>
    <property type="molecule type" value="Genomic_DNA"/>
</dbReference>
<reference evidence="4" key="1">
    <citation type="submission" date="2018-11" db="EMBL/GenBank/DDBJ databases">
        <title>Genome sequencing of a novel mesophilic and cellulolytic organism within the genus Hungateiclostridium.</title>
        <authorList>
            <person name="Rettenmaier R."/>
            <person name="Liebl W."/>
            <person name="Zverlov V."/>
        </authorList>
    </citation>
    <scope>NUCLEOTIDE SEQUENCE [LARGE SCALE GENOMIC DNA]</scope>
    <source>
        <strain evidence="4">N2K1</strain>
    </source>
</reference>
<gene>
    <name evidence="3" type="ORF">EFD62_03175</name>
</gene>
<evidence type="ECO:0000256" key="1">
    <source>
        <dbReference type="SAM" id="MobiDB-lite"/>
    </source>
</evidence>
<feature type="transmembrane region" description="Helical" evidence="2">
    <location>
        <begin position="37"/>
        <end position="55"/>
    </location>
</feature>
<proteinExistence type="predicted"/>
<keyword evidence="4" id="KW-1185">Reference proteome</keyword>
<dbReference type="RefSeq" id="WP_069193974.1">
    <property type="nucleotide sequence ID" value="NZ_RLII01000002.1"/>
</dbReference>
<keyword evidence="2" id="KW-0472">Membrane</keyword>
<protein>
    <submittedName>
        <fullName evidence="3">Uncharacterized protein</fullName>
    </submittedName>
</protein>
<dbReference type="Proteomes" id="UP000289166">
    <property type="component" value="Unassembled WGS sequence"/>
</dbReference>
<keyword evidence="2" id="KW-1133">Transmembrane helix</keyword>
<evidence type="ECO:0000256" key="2">
    <source>
        <dbReference type="SAM" id="Phobius"/>
    </source>
</evidence>
<feature type="region of interest" description="Disordered" evidence="1">
    <location>
        <begin position="65"/>
        <end position="106"/>
    </location>
</feature>
<evidence type="ECO:0000313" key="3">
    <source>
        <dbReference type="EMBL" id="RXE60238.1"/>
    </source>
</evidence>
<evidence type="ECO:0000313" key="4">
    <source>
        <dbReference type="Proteomes" id="UP000289166"/>
    </source>
</evidence>
<feature type="compositionally biased region" description="Basic and acidic residues" evidence="1">
    <location>
        <begin position="78"/>
        <end position="106"/>
    </location>
</feature>
<comment type="caution">
    <text evidence="3">The sequence shown here is derived from an EMBL/GenBank/DDBJ whole genome shotgun (WGS) entry which is preliminary data.</text>
</comment>
<name>A0A4Q0I7C9_9FIRM</name>
<dbReference type="OrthoDB" id="2086687at2"/>
<dbReference type="AlphaFoldDB" id="A0A4Q0I7C9"/>
<accession>A0A4Q0I7C9</accession>
<sequence length="132" mass="15092">MDYISKIPFIMGASAAIVIGIISYSNGYELKTVCVRMTAGMVLFFAAGVFLRRLINNIYEEVKEKNEQNVQNSTEPPNIDKKEHDKNHGIDYRVGDDPPDGRYNEEIKSDKLYDEEFVPLEVSRVTIKDNEQ</sequence>
<organism evidence="3 4">
    <name type="scientific">Acetivibrio mesophilus</name>
    <dbReference type="NCBI Taxonomy" id="2487273"/>
    <lineage>
        <taxon>Bacteria</taxon>
        <taxon>Bacillati</taxon>
        <taxon>Bacillota</taxon>
        <taxon>Clostridia</taxon>
        <taxon>Eubacteriales</taxon>
        <taxon>Oscillospiraceae</taxon>
        <taxon>Acetivibrio</taxon>
    </lineage>
</organism>
<keyword evidence="2" id="KW-0812">Transmembrane</keyword>